<evidence type="ECO:0000256" key="1">
    <source>
        <dbReference type="ARBA" id="ARBA00004651"/>
    </source>
</evidence>
<organism evidence="16 17">
    <name type="scientific">Salinicoccus hispanicus</name>
    <dbReference type="NCBI Taxonomy" id="157225"/>
    <lineage>
        <taxon>Bacteria</taxon>
        <taxon>Bacillati</taxon>
        <taxon>Bacillota</taxon>
        <taxon>Bacilli</taxon>
        <taxon>Bacillales</taxon>
        <taxon>Staphylococcaceae</taxon>
        <taxon>Salinicoccus</taxon>
    </lineage>
</organism>
<dbReference type="Pfam" id="PF00367">
    <property type="entry name" value="PTS_EIIB"/>
    <property type="match status" value="1"/>
</dbReference>
<dbReference type="GO" id="GO:0015771">
    <property type="term" value="P:trehalose transport"/>
    <property type="evidence" value="ECO:0007669"/>
    <property type="project" value="TreeGrafter"/>
</dbReference>
<evidence type="ECO:0000259" key="14">
    <source>
        <dbReference type="PROSITE" id="PS51098"/>
    </source>
</evidence>
<dbReference type="InterPro" id="IPR050558">
    <property type="entry name" value="PTS_Sugar-Specific_Components"/>
</dbReference>
<gene>
    <name evidence="16" type="ORF">GQ671_12420</name>
</gene>
<evidence type="ECO:0000256" key="10">
    <source>
        <dbReference type="ARBA" id="ARBA00023136"/>
    </source>
</evidence>
<keyword evidence="2" id="KW-0813">Transport</keyword>
<keyword evidence="17" id="KW-1185">Reference proteome</keyword>
<feature type="transmembrane region" description="Helical" evidence="13">
    <location>
        <begin position="158"/>
        <end position="177"/>
    </location>
</feature>
<evidence type="ECO:0000256" key="3">
    <source>
        <dbReference type="ARBA" id="ARBA00022475"/>
    </source>
</evidence>
<keyword evidence="7 13" id="KW-0812">Transmembrane</keyword>
<feature type="transmembrane region" description="Helical" evidence="13">
    <location>
        <begin position="335"/>
        <end position="358"/>
    </location>
</feature>
<feature type="transmembrane region" description="Helical" evidence="13">
    <location>
        <begin position="370"/>
        <end position="389"/>
    </location>
</feature>
<dbReference type="InterPro" id="IPR003352">
    <property type="entry name" value="PTS_EIIC"/>
</dbReference>
<keyword evidence="10 13" id="KW-0472">Membrane</keyword>
<dbReference type="PROSITE" id="PS51098">
    <property type="entry name" value="PTS_EIIB_TYPE_1"/>
    <property type="match status" value="1"/>
</dbReference>
<dbReference type="InterPro" id="IPR036878">
    <property type="entry name" value="Glu_permease_IIB"/>
</dbReference>
<name>A0A6N8U1U6_9STAP</name>
<feature type="transmembrane region" description="Helical" evidence="13">
    <location>
        <begin position="441"/>
        <end position="464"/>
    </location>
</feature>
<dbReference type="AlphaFoldDB" id="A0A6N8U1U6"/>
<dbReference type="InterPro" id="IPR018113">
    <property type="entry name" value="PTrfase_EIIB_Cys"/>
</dbReference>
<dbReference type="SUPFAM" id="SSF55604">
    <property type="entry name" value="Glucose permease domain IIB"/>
    <property type="match status" value="1"/>
</dbReference>
<feature type="region of interest" description="Disordered" evidence="12">
    <location>
        <begin position="474"/>
        <end position="494"/>
    </location>
</feature>
<evidence type="ECO:0000256" key="5">
    <source>
        <dbReference type="ARBA" id="ARBA00022679"/>
    </source>
</evidence>
<dbReference type="GO" id="GO:0016301">
    <property type="term" value="F:kinase activity"/>
    <property type="evidence" value="ECO:0007669"/>
    <property type="project" value="UniProtKB-KW"/>
</dbReference>
<dbReference type="PROSITE" id="PS51103">
    <property type="entry name" value="PTS_EIIC_TYPE_1"/>
    <property type="match status" value="1"/>
</dbReference>
<feature type="transmembrane region" description="Helical" evidence="13">
    <location>
        <begin position="252"/>
        <end position="281"/>
    </location>
</feature>
<feature type="compositionally biased region" description="Polar residues" evidence="12">
    <location>
        <begin position="484"/>
        <end position="494"/>
    </location>
</feature>
<dbReference type="InterPro" id="IPR001996">
    <property type="entry name" value="PTS_IIB_1"/>
</dbReference>
<evidence type="ECO:0000256" key="7">
    <source>
        <dbReference type="ARBA" id="ARBA00022692"/>
    </source>
</evidence>
<accession>A0A6N8U1U6</accession>
<feature type="transmembrane region" description="Helical" evidence="13">
    <location>
        <begin position="301"/>
        <end position="323"/>
    </location>
</feature>
<keyword evidence="9 13" id="KW-1133">Transmembrane helix</keyword>
<sequence length="494" mass="53465">MKNKRENYQELARQIVEQVGGEENIDNVIHCVTRLRFYLKDPKLPDTEKIKDLDGVMGVALAGGQYQVVVGPAVDDIYKEVMAQLSPSEETASNRQAAGPPEDSTFMEKVGYNFNQFIGIITGSVMPIISILAAAGIIKGLLAVLTATNIVTDMGTAYLIINAMADAVFYFLPVLIGFNAAKRMNGNPVLTAVIGGVIIHPTVLEAANSNMNIFAIGNFAFPFVSYTYSIFPMILAAWLVKNLEDWLKTWVSAYIQAIFIPIVIIGLVSAITLLITGPVLVGFSTTLANGLQSMLDFNAPLFGAVIAAFYQLLVIFGLHWGIVPVYVNDFATLGYSYLSVMISVTIVGQAGAALGVAVKSKKAEVKELGYAGAFSAFCGITEPAIYGINLRFRRPFICASIASAVGGLLAGILGVNMWSIIGSLIGLPSFIDPDNGITANFWYAILVTFVTLALSFGLTYVWGYNDKMEMYKKREKPKNPTKADFSNSSKQQIK</sequence>
<dbReference type="GO" id="GO:0009401">
    <property type="term" value="P:phosphoenolpyruvate-dependent sugar phosphotransferase system"/>
    <property type="evidence" value="ECO:0007669"/>
    <property type="project" value="UniProtKB-KW"/>
</dbReference>
<keyword evidence="5" id="KW-0808">Transferase</keyword>
<evidence type="ECO:0000313" key="17">
    <source>
        <dbReference type="Proteomes" id="UP000436284"/>
    </source>
</evidence>
<evidence type="ECO:0000256" key="4">
    <source>
        <dbReference type="ARBA" id="ARBA00022597"/>
    </source>
</evidence>
<feature type="domain" description="PTS EIIC type-1" evidence="15">
    <location>
        <begin position="119"/>
        <end position="476"/>
    </location>
</feature>
<reference evidence="16 17" key="1">
    <citation type="submission" date="2019-12" db="EMBL/GenBank/DDBJ databases">
        <title>Salinicoccus cyprini sp. nov., isolated from gastro-intestinal tract of mirror carp, Cyprinus carpio var. specularis, collected from Gobind Sagar Reservoir, Himachal Pradesh, India.</title>
        <authorList>
            <person name="Talwar C."/>
            <person name="Singh A.K."/>
            <person name="Lal R."/>
            <person name="Negi R.K."/>
        </authorList>
    </citation>
    <scope>NUCLEOTIDE SEQUENCE [LARGE SCALE GENOMIC DNA]</scope>
    <source>
        <strain evidence="16 17">J-82</strain>
    </source>
</reference>
<evidence type="ECO:0000256" key="11">
    <source>
        <dbReference type="PROSITE-ProRule" id="PRU00421"/>
    </source>
</evidence>
<evidence type="ECO:0000256" key="6">
    <source>
        <dbReference type="ARBA" id="ARBA00022683"/>
    </source>
</evidence>
<feature type="transmembrane region" description="Helical" evidence="13">
    <location>
        <begin position="396"/>
        <end position="421"/>
    </location>
</feature>
<protein>
    <submittedName>
        <fullName evidence="16">PTS transporter subunit EIIC</fullName>
    </submittedName>
</protein>
<feature type="transmembrane region" description="Helical" evidence="13">
    <location>
        <begin position="117"/>
        <end position="138"/>
    </location>
</feature>
<evidence type="ECO:0000256" key="8">
    <source>
        <dbReference type="ARBA" id="ARBA00022777"/>
    </source>
</evidence>
<dbReference type="PROSITE" id="PS01035">
    <property type="entry name" value="PTS_EIIB_TYPE_1_CYS"/>
    <property type="match status" value="1"/>
</dbReference>
<comment type="subcellular location">
    <subcellularLocation>
        <location evidence="1">Cell membrane</location>
        <topology evidence="1">Multi-pass membrane protein</topology>
    </subcellularLocation>
</comment>
<dbReference type="Gene3D" id="3.30.1360.60">
    <property type="entry name" value="Glucose permease domain IIB"/>
    <property type="match status" value="1"/>
</dbReference>
<dbReference type="Pfam" id="PF02378">
    <property type="entry name" value="PTS_EIIC"/>
    <property type="match status" value="1"/>
</dbReference>
<dbReference type="PANTHER" id="PTHR30175:SF1">
    <property type="entry name" value="PTS SYSTEM ARBUTIN-, CELLOBIOSE-, AND SALICIN-SPECIFIC EIIBC COMPONENT-RELATED"/>
    <property type="match status" value="1"/>
</dbReference>
<keyword evidence="6" id="KW-0598">Phosphotransferase system</keyword>
<evidence type="ECO:0000256" key="12">
    <source>
        <dbReference type="SAM" id="MobiDB-lite"/>
    </source>
</evidence>
<dbReference type="OrthoDB" id="9769191at2"/>
<keyword evidence="4" id="KW-0762">Sugar transport</keyword>
<keyword evidence="8" id="KW-0418">Kinase</keyword>
<feature type="transmembrane region" description="Helical" evidence="13">
    <location>
        <begin position="219"/>
        <end position="240"/>
    </location>
</feature>
<evidence type="ECO:0000256" key="9">
    <source>
        <dbReference type="ARBA" id="ARBA00022989"/>
    </source>
</evidence>
<dbReference type="CDD" id="cd00212">
    <property type="entry name" value="PTS_IIB_glc"/>
    <property type="match status" value="1"/>
</dbReference>
<dbReference type="PANTHER" id="PTHR30175">
    <property type="entry name" value="PHOSPHOTRANSFERASE SYSTEM TRANSPORT PROTEIN"/>
    <property type="match status" value="1"/>
</dbReference>
<feature type="transmembrane region" description="Helical" evidence="13">
    <location>
        <begin position="189"/>
        <end position="207"/>
    </location>
</feature>
<evidence type="ECO:0000256" key="2">
    <source>
        <dbReference type="ARBA" id="ARBA00022448"/>
    </source>
</evidence>
<keyword evidence="3" id="KW-1003">Cell membrane</keyword>
<evidence type="ECO:0000256" key="13">
    <source>
        <dbReference type="SAM" id="Phobius"/>
    </source>
</evidence>
<dbReference type="Proteomes" id="UP000436284">
    <property type="component" value="Unassembled WGS sequence"/>
</dbReference>
<dbReference type="EMBL" id="WUUK01000005">
    <property type="protein sequence ID" value="MXQ52070.1"/>
    <property type="molecule type" value="Genomic_DNA"/>
</dbReference>
<proteinExistence type="predicted"/>
<feature type="active site" description="Phosphocysteine intermediate; for EIIB activity" evidence="11">
    <location>
        <position position="31"/>
    </location>
</feature>
<dbReference type="InterPro" id="IPR013013">
    <property type="entry name" value="PTS_EIIC_1"/>
</dbReference>
<feature type="domain" description="PTS EIIB type-1" evidence="14">
    <location>
        <begin position="9"/>
        <end position="91"/>
    </location>
</feature>
<evidence type="ECO:0000259" key="15">
    <source>
        <dbReference type="PROSITE" id="PS51103"/>
    </source>
</evidence>
<evidence type="ECO:0000313" key="16">
    <source>
        <dbReference type="EMBL" id="MXQ52070.1"/>
    </source>
</evidence>
<dbReference type="GO" id="GO:0005886">
    <property type="term" value="C:plasma membrane"/>
    <property type="evidence" value="ECO:0007669"/>
    <property type="project" value="UniProtKB-SubCell"/>
</dbReference>
<dbReference type="GO" id="GO:0008982">
    <property type="term" value="F:protein-N(PI)-phosphohistidine-sugar phosphotransferase activity"/>
    <property type="evidence" value="ECO:0007669"/>
    <property type="project" value="InterPro"/>
</dbReference>
<comment type="caution">
    <text evidence="16">The sequence shown here is derived from an EMBL/GenBank/DDBJ whole genome shotgun (WGS) entry which is preliminary data.</text>
</comment>
<dbReference type="GO" id="GO:0090589">
    <property type="term" value="F:protein-phosphocysteine-trehalose phosphotransferase system transporter activity"/>
    <property type="evidence" value="ECO:0007669"/>
    <property type="project" value="TreeGrafter"/>
</dbReference>
<dbReference type="FunFam" id="3.30.1360.60:FF:000001">
    <property type="entry name" value="PTS system glucose-specific IIBC component PtsG"/>
    <property type="match status" value="1"/>
</dbReference>